<feature type="compositionally biased region" description="Polar residues" evidence="1">
    <location>
        <begin position="163"/>
        <end position="178"/>
    </location>
</feature>
<feature type="chain" id="PRO_5043132545" evidence="2">
    <location>
        <begin position="17"/>
        <end position="299"/>
    </location>
</feature>
<dbReference type="WBParaSite" id="TASK_0000420401-mRNA-1">
    <property type="protein sequence ID" value="TASK_0000420401-mRNA-1"/>
    <property type="gene ID" value="TASK_0000420401"/>
</dbReference>
<dbReference type="PROSITE" id="PS51257">
    <property type="entry name" value="PROKAR_LIPOPROTEIN"/>
    <property type="match status" value="1"/>
</dbReference>
<reference evidence="3 4" key="2">
    <citation type="submission" date="2018-11" db="EMBL/GenBank/DDBJ databases">
        <authorList>
            <consortium name="Pathogen Informatics"/>
        </authorList>
    </citation>
    <scope>NUCLEOTIDE SEQUENCE [LARGE SCALE GENOMIC DNA]</scope>
</reference>
<evidence type="ECO:0000313" key="5">
    <source>
        <dbReference type="WBParaSite" id="TASK_0000420401-mRNA-1"/>
    </source>
</evidence>
<evidence type="ECO:0000313" key="3">
    <source>
        <dbReference type="EMBL" id="VDK33052.1"/>
    </source>
</evidence>
<keyword evidence="4" id="KW-1185">Reference proteome</keyword>
<reference evidence="5" key="1">
    <citation type="submission" date="2017-02" db="UniProtKB">
        <authorList>
            <consortium name="WormBaseParasite"/>
        </authorList>
    </citation>
    <scope>IDENTIFICATION</scope>
</reference>
<name>A0A0R3W2W5_TAEAS</name>
<dbReference type="EMBL" id="UYRS01018334">
    <property type="protein sequence ID" value="VDK33052.1"/>
    <property type="molecule type" value="Genomic_DNA"/>
</dbReference>
<feature type="signal peptide" evidence="2">
    <location>
        <begin position="1"/>
        <end position="16"/>
    </location>
</feature>
<dbReference type="Proteomes" id="UP000282613">
    <property type="component" value="Unassembled WGS sequence"/>
</dbReference>
<protein>
    <submittedName>
        <fullName evidence="5">EB domain-containing protein</fullName>
    </submittedName>
</protein>
<feature type="compositionally biased region" description="Basic residues" evidence="1">
    <location>
        <begin position="262"/>
        <end position="281"/>
    </location>
</feature>
<proteinExistence type="predicted"/>
<gene>
    <name evidence="3" type="ORF">TASK_LOCUS4205</name>
</gene>
<feature type="compositionally biased region" description="Basic and acidic residues" evidence="1">
    <location>
        <begin position="289"/>
        <end position="299"/>
    </location>
</feature>
<evidence type="ECO:0000256" key="2">
    <source>
        <dbReference type="SAM" id="SignalP"/>
    </source>
</evidence>
<evidence type="ECO:0000256" key="1">
    <source>
        <dbReference type="SAM" id="MobiDB-lite"/>
    </source>
</evidence>
<evidence type="ECO:0000313" key="4">
    <source>
        <dbReference type="Proteomes" id="UP000282613"/>
    </source>
</evidence>
<feature type="region of interest" description="Disordered" evidence="1">
    <location>
        <begin position="159"/>
        <end position="217"/>
    </location>
</feature>
<dbReference type="AlphaFoldDB" id="A0A0R3W2W5"/>
<feature type="region of interest" description="Disordered" evidence="1">
    <location>
        <begin position="231"/>
        <end position="299"/>
    </location>
</feature>
<keyword evidence="2" id="KW-0732">Signal</keyword>
<dbReference type="OrthoDB" id="6282606at2759"/>
<accession>A0A0R3W2W5</accession>
<sequence>MKLLLLIAVSVAATAAYPMHSYHIFMGCYDPICSMNGIYGFHCKNGICSYICSKVGCRHDGLVNRPIMDRSNLIFYGCKAVSCAVNGVYGYGCMGGVCHYICSKSGCVDAKWVKRGPKCPSKVKRKKAEKNFKVEDKTPKEVDITITQNFDNKEVGLEEQSGAEVNSNTTEVLTTAVPTVTKEEDEERTTEEKQLESAMPTNELLEEPAEPKEAPSRINVFSNATSMVETVGSSVNESEVAKVISETKKKSAASSEQGGKSKSSKKALRKRRLSRRPKRNQHQGSEEQLDVKRPLDFSL</sequence>
<feature type="compositionally biased region" description="Low complexity" evidence="1">
    <location>
        <begin position="252"/>
        <end position="261"/>
    </location>
</feature>
<organism evidence="5">
    <name type="scientific">Taenia asiatica</name>
    <name type="common">Asian tapeworm</name>
    <dbReference type="NCBI Taxonomy" id="60517"/>
    <lineage>
        <taxon>Eukaryota</taxon>
        <taxon>Metazoa</taxon>
        <taxon>Spiralia</taxon>
        <taxon>Lophotrochozoa</taxon>
        <taxon>Platyhelminthes</taxon>
        <taxon>Cestoda</taxon>
        <taxon>Eucestoda</taxon>
        <taxon>Cyclophyllidea</taxon>
        <taxon>Taeniidae</taxon>
        <taxon>Taenia</taxon>
    </lineage>
</organism>